<reference evidence="1" key="1">
    <citation type="submission" date="2018-05" db="EMBL/GenBank/DDBJ databases">
        <authorList>
            <person name="Lanie J.A."/>
            <person name="Ng W.-L."/>
            <person name="Kazmierczak K.M."/>
            <person name="Andrzejewski T.M."/>
            <person name="Davidsen T.M."/>
            <person name="Wayne K.J."/>
            <person name="Tettelin H."/>
            <person name="Glass J.I."/>
            <person name="Rusch D."/>
            <person name="Podicherti R."/>
            <person name="Tsui H.-C.T."/>
            <person name="Winkler M.E."/>
        </authorList>
    </citation>
    <scope>NUCLEOTIDE SEQUENCE</scope>
</reference>
<accession>A0A382IDN8</accession>
<sequence>MELMWRGSRLPGPSLPLAPTAPSIVLYTSSPSAPTSTMPDLNRPFAPVIAWNTPESSRLESLCRPSPDSVEIVIIEFSRIDRPLASFCSSSLLRK</sequence>
<evidence type="ECO:0000313" key="1">
    <source>
        <dbReference type="EMBL" id="SVB97402.1"/>
    </source>
</evidence>
<organism evidence="1">
    <name type="scientific">marine metagenome</name>
    <dbReference type="NCBI Taxonomy" id="408172"/>
    <lineage>
        <taxon>unclassified sequences</taxon>
        <taxon>metagenomes</taxon>
        <taxon>ecological metagenomes</taxon>
    </lineage>
</organism>
<dbReference type="EMBL" id="UINC01066563">
    <property type="protein sequence ID" value="SVB97402.1"/>
    <property type="molecule type" value="Genomic_DNA"/>
</dbReference>
<proteinExistence type="predicted"/>
<dbReference type="AlphaFoldDB" id="A0A382IDN8"/>
<protein>
    <submittedName>
        <fullName evidence="1">Uncharacterized protein</fullName>
    </submittedName>
</protein>
<name>A0A382IDN8_9ZZZZ</name>
<gene>
    <name evidence="1" type="ORF">METZ01_LOCUS250256</name>
</gene>